<sequence length="120" mass="13594">MNADDQIRKIRDAEASLMRRKQRNDMSRHGMTAKTMCNTAEKLRFETLKAVDHEAYMRTPFNTKKTQQSDGIEPLEDSETDLPESGRLKNAISKESPLEEDVDVIDSDHNGGITNDLLEG</sequence>
<protein>
    <submittedName>
        <fullName evidence="2">Uncharacterized protein</fullName>
    </submittedName>
</protein>
<feature type="region of interest" description="Disordered" evidence="1">
    <location>
        <begin position="16"/>
        <end position="35"/>
    </location>
</feature>
<proteinExistence type="predicted"/>
<evidence type="ECO:0000313" key="2">
    <source>
        <dbReference type="EMBL" id="KAK7390608.1"/>
    </source>
</evidence>
<evidence type="ECO:0000313" key="3">
    <source>
        <dbReference type="Proteomes" id="UP001386955"/>
    </source>
</evidence>
<reference evidence="2 3" key="1">
    <citation type="submission" date="2024-01" db="EMBL/GenBank/DDBJ databases">
        <title>The genomes of 5 underutilized Papilionoideae crops provide insights into root nodulation and disease resistanc.</title>
        <authorList>
            <person name="Jiang F."/>
        </authorList>
    </citation>
    <scope>NUCLEOTIDE SEQUENCE [LARGE SCALE GENOMIC DNA]</scope>
    <source>
        <strain evidence="2">DUOXIRENSHENG_FW03</strain>
        <tissue evidence="2">Leaves</tissue>
    </source>
</reference>
<evidence type="ECO:0000256" key="1">
    <source>
        <dbReference type="SAM" id="MobiDB-lite"/>
    </source>
</evidence>
<organism evidence="2 3">
    <name type="scientific">Psophocarpus tetragonolobus</name>
    <name type="common">Winged bean</name>
    <name type="synonym">Dolichos tetragonolobus</name>
    <dbReference type="NCBI Taxonomy" id="3891"/>
    <lineage>
        <taxon>Eukaryota</taxon>
        <taxon>Viridiplantae</taxon>
        <taxon>Streptophyta</taxon>
        <taxon>Embryophyta</taxon>
        <taxon>Tracheophyta</taxon>
        <taxon>Spermatophyta</taxon>
        <taxon>Magnoliopsida</taxon>
        <taxon>eudicotyledons</taxon>
        <taxon>Gunneridae</taxon>
        <taxon>Pentapetalae</taxon>
        <taxon>rosids</taxon>
        <taxon>fabids</taxon>
        <taxon>Fabales</taxon>
        <taxon>Fabaceae</taxon>
        <taxon>Papilionoideae</taxon>
        <taxon>50 kb inversion clade</taxon>
        <taxon>NPAAA clade</taxon>
        <taxon>indigoferoid/millettioid clade</taxon>
        <taxon>Phaseoleae</taxon>
        <taxon>Psophocarpus</taxon>
    </lineage>
</organism>
<dbReference type="EMBL" id="JAYMYS010000006">
    <property type="protein sequence ID" value="KAK7390608.1"/>
    <property type="molecule type" value="Genomic_DNA"/>
</dbReference>
<feature type="compositionally biased region" description="Polar residues" evidence="1">
    <location>
        <begin position="60"/>
        <end position="70"/>
    </location>
</feature>
<accession>A0AAN9S7A5</accession>
<feature type="region of interest" description="Disordered" evidence="1">
    <location>
        <begin position="59"/>
        <end position="120"/>
    </location>
</feature>
<gene>
    <name evidence="2" type="ORF">VNO78_25919</name>
</gene>
<dbReference type="AlphaFoldDB" id="A0AAN9S7A5"/>
<comment type="caution">
    <text evidence="2">The sequence shown here is derived from an EMBL/GenBank/DDBJ whole genome shotgun (WGS) entry which is preliminary data.</text>
</comment>
<feature type="compositionally biased region" description="Acidic residues" evidence="1">
    <location>
        <begin position="73"/>
        <end position="82"/>
    </location>
</feature>
<keyword evidence="3" id="KW-1185">Reference proteome</keyword>
<dbReference type="Proteomes" id="UP001386955">
    <property type="component" value="Unassembled WGS sequence"/>
</dbReference>
<name>A0AAN9S7A5_PSOTE</name>